<reference evidence="3 4" key="1">
    <citation type="journal article" date="2011" name="J. Gen. Appl. Microbiol.">
        <title>Draft genome sequencing of the enigmatic yeast Saitoella complicata.</title>
        <authorList>
            <person name="Nishida H."/>
            <person name="Hamamoto M."/>
            <person name="Sugiyama J."/>
        </authorList>
    </citation>
    <scope>NUCLEOTIDE SEQUENCE [LARGE SCALE GENOMIC DNA]</scope>
    <source>
        <strain evidence="3 4">NRRL Y-17804</strain>
    </source>
</reference>
<dbReference type="EMBL" id="BACD03000046">
    <property type="protein sequence ID" value="GAO51453.1"/>
    <property type="molecule type" value="Genomic_DNA"/>
</dbReference>
<evidence type="ECO:0000259" key="2">
    <source>
        <dbReference type="Pfam" id="PF00856"/>
    </source>
</evidence>
<keyword evidence="4" id="KW-1185">Reference proteome</keyword>
<dbReference type="PANTHER" id="PTHR12350:SF19">
    <property type="entry name" value="SET DOMAIN-CONTAINING PROTEIN"/>
    <property type="match status" value="1"/>
</dbReference>
<feature type="domain" description="SET" evidence="2">
    <location>
        <begin position="159"/>
        <end position="197"/>
    </location>
</feature>
<evidence type="ECO:0000313" key="3">
    <source>
        <dbReference type="EMBL" id="GAO51453.1"/>
    </source>
</evidence>
<accession>A0A0E9NNT2</accession>
<feature type="compositionally biased region" description="Low complexity" evidence="1">
    <location>
        <begin position="33"/>
        <end position="44"/>
    </location>
</feature>
<dbReference type="PANTHER" id="PTHR12350">
    <property type="entry name" value="HISTONE-LYSINE N-METHYLTRANSFERASE-RELATED"/>
    <property type="match status" value="1"/>
</dbReference>
<protein>
    <recommendedName>
        <fullName evidence="2">SET domain-containing protein</fullName>
    </recommendedName>
</protein>
<dbReference type="InterPro" id="IPR001214">
    <property type="entry name" value="SET_dom"/>
</dbReference>
<dbReference type="STRING" id="698492.A0A0E9NNT2"/>
<dbReference type="SUPFAM" id="SSF82199">
    <property type="entry name" value="SET domain"/>
    <property type="match status" value="1"/>
</dbReference>
<evidence type="ECO:0000313" key="4">
    <source>
        <dbReference type="Proteomes" id="UP000033140"/>
    </source>
</evidence>
<dbReference type="Gene3D" id="2.170.270.10">
    <property type="entry name" value="SET domain"/>
    <property type="match status" value="1"/>
</dbReference>
<reference evidence="3 4" key="3">
    <citation type="journal article" date="2015" name="Genome Announc.">
        <title>Draft Genome Sequence of the Archiascomycetous Yeast Saitoella complicata.</title>
        <authorList>
            <person name="Yamauchi K."/>
            <person name="Kondo S."/>
            <person name="Hamamoto M."/>
            <person name="Takahashi Y."/>
            <person name="Ogura Y."/>
            <person name="Hayashi T."/>
            <person name="Nishida H."/>
        </authorList>
    </citation>
    <scope>NUCLEOTIDE SEQUENCE [LARGE SCALE GENOMIC DNA]</scope>
    <source>
        <strain evidence="3 4">NRRL Y-17804</strain>
    </source>
</reference>
<comment type="caution">
    <text evidence="3">The sequence shown here is derived from an EMBL/GenBank/DDBJ whole genome shotgun (WGS) entry which is preliminary data.</text>
</comment>
<dbReference type="Proteomes" id="UP000033140">
    <property type="component" value="Unassembled WGS sequence"/>
</dbReference>
<proteinExistence type="predicted"/>
<dbReference type="InterPro" id="IPR046341">
    <property type="entry name" value="SET_dom_sf"/>
</dbReference>
<evidence type="ECO:0000256" key="1">
    <source>
        <dbReference type="SAM" id="MobiDB-lite"/>
    </source>
</evidence>
<reference evidence="3 4" key="2">
    <citation type="journal article" date="2014" name="J. Gen. Appl. Microbiol.">
        <title>The early diverging ascomycetous budding yeast Saitoella complicata has three histone deacetylases belonging to the Clr6, Hos2, and Rpd3 lineages.</title>
        <authorList>
            <person name="Nishida H."/>
            <person name="Matsumoto T."/>
            <person name="Kondo S."/>
            <person name="Hamamoto M."/>
            <person name="Yoshikawa H."/>
        </authorList>
    </citation>
    <scope>NUCLEOTIDE SEQUENCE [LARGE SCALE GENOMIC DNA]</scope>
    <source>
        <strain evidence="3 4">NRRL Y-17804</strain>
    </source>
</reference>
<dbReference type="AlphaFoldDB" id="A0A0E9NNT2"/>
<dbReference type="Pfam" id="PF00856">
    <property type="entry name" value="SET"/>
    <property type="match status" value="1"/>
</dbReference>
<gene>
    <name evidence="3" type="ORF">G7K_5554-t1</name>
</gene>
<organism evidence="3 4">
    <name type="scientific">Saitoella complicata (strain BCRC 22490 / CBS 7301 / JCM 7358 / NBRC 10748 / NRRL Y-17804)</name>
    <dbReference type="NCBI Taxonomy" id="698492"/>
    <lineage>
        <taxon>Eukaryota</taxon>
        <taxon>Fungi</taxon>
        <taxon>Dikarya</taxon>
        <taxon>Ascomycota</taxon>
        <taxon>Taphrinomycotina</taxon>
        <taxon>Taphrinomycotina incertae sedis</taxon>
        <taxon>Saitoella</taxon>
    </lineage>
</organism>
<name>A0A0E9NNT2_SAICN</name>
<dbReference type="InterPro" id="IPR053201">
    <property type="entry name" value="Flavunoidine_N-MTase"/>
</dbReference>
<sequence length="252" mass="28079">MVTERLELSALALLAPRANQLRHATVPSPALHSSPSARRTSSSPDRQSFPEPAFTTGRSQSLISPTFTEFSISVATTQLTFVSYNLFNSSTTMAPRNHVASHPDLFKVNFQDGSFASELLAVKDFKKGDVIASLEGLTPGPKRYTSVQVSRDSHIELNSDLVYMNHSCAPTAIVDIKNRVVRAVEDIPTGSPITFFYPSTEWDMDQPFDCNCHAKRCLGEIRGARYIPKEKAQAYWFNEHIEELQREEGLVN</sequence>
<feature type="region of interest" description="Disordered" evidence="1">
    <location>
        <begin position="25"/>
        <end position="57"/>
    </location>
</feature>